<feature type="binding site" evidence="7">
    <location>
        <position position="187"/>
    </location>
    <ligand>
        <name>L-aspartate</name>
        <dbReference type="ChEBI" id="CHEBI:29991"/>
    </ligand>
</feature>
<evidence type="ECO:0000259" key="9">
    <source>
        <dbReference type="Pfam" id="PF02729"/>
    </source>
</evidence>
<feature type="domain" description="Aspartate/ornithine carbamoyltransferase carbamoyl-P binding" evidence="9">
    <location>
        <begin position="23"/>
        <end position="165"/>
    </location>
</feature>
<feature type="binding site" evidence="7">
    <location>
        <position position="282"/>
    </location>
    <ligand>
        <name>carbamoyl phosphate</name>
        <dbReference type="ChEBI" id="CHEBI:58228"/>
    </ligand>
</feature>
<sequence length="331" mass="35287">MNRPAVLDPAPAREGAGVFAARRHLLGLEGIAREELLDILDDAARYRELARTHQLPNQELKGVTVGNAFFEDSTRTRVSFELAEQRLGAMLVTFTTGGSSVSKGETLLDTLRVIASMRVDVLVVRHASSGAASYLARHVDAAVVNAGDGRHEHPTQGLLDIMTLRMAWDGRFEGRRLAIVGDVAHSRVARSAIHGLNALGVSVTLAAPATLLPADVEALGVTVAPTVEDALAGADAAMALRIQKERMESGLLPSLGEYARVWGVTEARVALMKPEAVVLHPGPMNRGVEIQPEVADGPRSVIFDQVENGVAIRCAVLRRCAGRAGAREARS</sequence>
<dbReference type="EC" id="2.1.3.2" evidence="7"/>
<organism evidence="10">
    <name type="scientific">Eiseniibacteriota bacterium</name>
    <dbReference type="NCBI Taxonomy" id="2212470"/>
    <lineage>
        <taxon>Bacteria</taxon>
        <taxon>Candidatus Eiseniibacteriota</taxon>
    </lineage>
</organism>
<dbReference type="GO" id="GO:0004070">
    <property type="term" value="F:aspartate carbamoyltransferase activity"/>
    <property type="evidence" value="ECO:0007669"/>
    <property type="project" value="UniProtKB-UniRule"/>
</dbReference>
<dbReference type="AlphaFoldDB" id="A0A832MKL7"/>
<evidence type="ECO:0000256" key="5">
    <source>
        <dbReference type="ARBA" id="ARBA00043884"/>
    </source>
</evidence>
<dbReference type="PRINTS" id="PR00100">
    <property type="entry name" value="AOTCASE"/>
</dbReference>
<dbReference type="InterPro" id="IPR006130">
    <property type="entry name" value="Asp/Orn_carbamoylTrfase"/>
</dbReference>
<dbReference type="Pfam" id="PF00185">
    <property type="entry name" value="OTCace"/>
    <property type="match status" value="1"/>
</dbReference>
<dbReference type="SUPFAM" id="SSF53671">
    <property type="entry name" value="Aspartate/ornithine carbamoyltransferase"/>
    <property type="match status" value="1"/>
</dbReference>
<gene>
    <name evidence="7" type="primary">pyrB</name>
    <name evidence="10" type="ORF">ENR23_11140</name>
</gene>
<dbReference type="GO" id="GO:0044205">
    <property type="term" value="P:'de novo' UMP biosynthetic process"/>
    <property type="evidence" value="ECO:0007669"/>
    <property type="project" value="UniProtKB-UniRule"/>
</dbReference>
<keyword evidence="3 7" id="KW-0808">Transferase</keyword>
<comment type="caution">
    <text evidence="10">The sequence shown here is derived from an EMBL/GenBank/DDBJ whole genome shotgun (WGS) entry which is preliminary data.</text>
</comment>
<dbReference type="PRINTS" id="PR00101">
    <property type="entry name" value="ATCASE"/>
</dbReference>
<dbReference type="InterPro" id="IPR002082">
    <property type="entry name" value="Asp_carbamoyltransf"/>
</dbReference>
<dbReference type="PANTHER" id="PTHR45753">
    <property type="entry name" value="ORNITHINE CARBAMOYLTRANSFERASE, MITOCHONDRIAL"/>
    <property type="match status" value="1"/>
</dbReference>
<feature type="binding site" evidence="7">
    <location>
        <position position="125"/>
    </location>
    <ligand>
        <name>carbamoyl phosphate</name>
        <dbReference type="ChEBI" id="CHEBI:58228"/>
    </ligand>
</feature>
<dbReference type="GO" id="GO:0016597">
    <property type="term" value="F:amino acid binding"/>
    <property type="evidence" value="ECO:0007669"/>
    <property type="project" value="InterPro"/>
</dbReference>
<dbReference type="InterPro" id="IPR006132">
    <property type="entry name" value="Asp/Orn_carbamoyltranf_P-bd"/>
</dbReference>
<dbReference type="GO" id="GO:0005829">
    <property type="term" value="C:cytosol"/>
    <property type="evidence" value="ECO:0007669"/>
    <property type="project" value="TreeGrafter"/>
</dbReference>
<reference evidence="10" key="1">
    <citation type="journal article" date="2020" name="mSystems">
        <title>Genome- and Community-Level Interaction Insights into Carbon Utilization and Element Cycling Functions of Hydrothermarchaeota in Hydrothermal Sediment.</title>
        <authorList>
            <person name="Zhou Z."/>
            <person name="Liu Y."/>
            <person name="Xu W."/>
            <person name="Pan J."/>
            <person name="Luo Z.H."/>
            <person name="Li M."/>
        </authorList>
    </citation>
    <scope>NUCLEOTIDE SEQUENCE [LARGE SCALE GENOMIC DNA]</scope>
    <source>
        <strain evidence="10">SpSt-381</strain>
    </source>
</reference>
<evidence type="ECO:0000256" key="4">
    <source>
        <dbReference type="ARBA" id="ARBA00022975"/>
    </source>
</evidence>
<dbReference type="UniPathway" id="UPA00070">
    <property type="reaction ID" value="UER00116"/>
</dbReference>
<dbReference type="NCBIfam" id="TIGR00670">
    <property type="entry name" value="asp_carb_tr"/>
    <property type="match status" value="1"/>
</dbReference>
<dbReference type="GO" id="GO:0006207">
    <property type="term" value="P:'de novo' pyrimidine nucleobase biosynthetic process"/>
    <property type="evidence" value="ECO:0007669"/>
    <property type="project" value="InterPro"/>
</dbReference>
<comment type="subunit">
    <text evidence="7">Heterododecamer (2C3:3R2) of six catalytic PyrB chains organized as two trimers (C3), and six regulatory PyrI chains organized as three dimers (R2).</text>
</comment>
<evidence type="ECO:0000256" key="1">
    <source>
        <dbReference type="ARBA" id="ARBA00004852"/>
    </source>
</evidence>
<comment type="similarity">
    <text evidence="2 7">Belongs to the aspartate/ornithine carbamoyltransferase superfamily. ATCase family.</text>
</comment>
<feature type="binding site" evidence="7">
    <location>
        <position position="283"/>
    </location>
    <ligand>
        <name>carbamoyl phosphate</name>
        <dbReference type="ChEBI" id="CHEBI:58228"/>
    </ligand>
</feature>
<dbReference type="FunFam" id="3.40.50.1370:FF:000007">
    <property type="entry name" value="Aspartate carbamoyltransferase"/>
    <property type="match status" value="1"/>
</dbReference>
<dbReference type="InterPro" id="IPR006131">
    <property type="entry name" value="Asp_carbamoyltransf_Asp/Orn-bd"/>
</dbReference>
<evidence type="ECO:0000256" key="2">
    <source>
        <dbReference type="ARBA" id="ARBA00008896"/>
    </source>
</evidence>
<evidence type="ECO:0000256" key="7">
    <source>
        <dbReference type="HAMAP-Rule" id="MF_00001"/>
    </source>
</evidence>
<dbReference type="HAMAP" id="MF_00001">
    <property type="entry name" value="Asp_carb_tr"/>
    <property type="match status" value="1"/>
</dbReference>
<dbReference type="Pfam" id="PF02729">
    <property type="entry name" value="OTCace_N"/>
    <property type="match status" value="1"/>
</dbReference>
<feature type="binding site" evidence="7">
    <location>
        <position position="153"/>
    </location>
    <ligand>
        <name>carbamoyl phosphate</name>
        <dbReference type="ChEBI" id="CHEBI:58228"/>
    </ligand>
</feature>
<feature type="binding site" evidence="7">
    <location>
        <position position="75"/>
    </location>
    <ligand>
        <name>carbamoyl phosphate</name>
        <dbReference type="ChEBI" id="CHEBI:58228"/>
    </ligand>
</feature>
<comment type="function">
    <text evidence="5 7">Catalyzes the condensation of carbamoyl phosphate and aspartate to form carbamoyl aspartate and inorganic phosphate, the committed step in the de novo pyrimidine nucleotide biosynthesis pathway.</text>
</comment>
<dbReference type="PROSITE" id="PS00097">
    <property type="entry name" value="CARBAMOYLTRANSFERASE"/>
    <property type="match status" value="1"/>
</dbReference>
<feature type="binding site" evidence="7">
    <location>
        <position position="76"/>
    </location>
    <ligand>
        <name>carbamoyl phosphate</name>
        <dbReference type="ChEBI" id="CHEBI:58228"/>
    </ligand>
</feature>
<keyword evidence="4 7" id="KW-0665">Pyrimidine biosynthesis</keyword>
<feature type="domain" description="Aspartate/ornithine carbamoyltransferase Asp/Orn-binding" evidence="8">
    <location>
        <begin position="174"/>
        <end position="318"/>
    </location>
</feature>
<evidence type="ECO:0000259" key="8">
    <source>
        <dbReference type="Pfam" id="PF00185"/>
    </source>
</evidence>
<dbReference type="PANTHER" id="PTHR45753:SF6">
    <property type="entry name" value="ASPARTATE CARBAMOYLTRANSFERASE"/>
    <property type="match status" value="1"/>
</dbReference>
<dbReference type="EMBL" id="DSQF01000022">
    <property type="protein sequence ID" value="HGZ43955.1"/>
    <property type="molecule type" value="Genomic_DNA"/>
</dbReference>
<feature type="binding site" evidence="7">
    <location>
        <position position="103"/>
    </location>
    <ligand>
        <name>L-aspartate</name>
        <dbReference type="ChEBI" id="CHEBI:29991"/>
    </ligand>
</feature>
<proteinExistence type="inferred from homology"/>
<dbReference type="GO" id="GO:0006520">
    <property type="term" value="P:amino acid metabolic process"/>
    <property type="evidence" value="ECO:0007669"/>
    <property type="project" value="InterPro"/>
</dbReference>
<accession>A0A832MKL7</accession>
<dbReference type="NCBIfam" id="NF002032">
    <property type="entry name" value="PRK00856.1"/>
    <property type="match status" value="1"/>
</dbReference>
<dbReference type="Gene3D" id="3.40.50.1370">
    <property type="entry name" value="Aspartate/ornithine carbamoyltransferase"/>
    <property type="match status" value="2"/>
</dbReference>
<name>A0A832MKL7_UNCEI</name>
<feature type="binding site" evidence="7">
    <location>
        <position position="241"/>
    </location>
    <ligand>
        <name>L-aspartate</name>
        <dbReference type="ChEBI" id="CHEBI:29991"/>
    </ligand>
</feature>
<comment type="pathway">
    <text evidence="1 7">Pyrimidine metabolism; UMP biosynthesis via de novo pathway; (S)-dihydroorotate from bicarbonate: step 2/3.</text>
</comment>
<evidence type="ECO:0000313" key="10">
    <source>
        <dbReference type="EMBL" id="HGZ43955.1"/>
    </source>
</evidence>
<evidence type="ECO:0000256" key="6">
    <source>
        <dbReference type="ARBA" id="ARBA00048859"/>
    </source>
</evidence>
<protein>
    <recommendedName>
        <fullName evidence="7">Aspartate carbamoyltransferase</fullName>
        <ecNumber evidence="7">2.1.3.2</ecNumber>
    </recommendedName>
    <alternativeName>
        <fullName evidence="7">Aspartate transcarbamylase</fullName>
        <shortName evidence="7">ATCase</shortName>
    </alternativeName>
</protein>
<comment type="catalytic activity">
    <reaction evidence="6 7">
        <text>carbamoyl phosphate + L-aspartate = N-carbamoyl-L-aspartate + phosphate + H(+)</text>
        <dbReference type="Rhea" id="RHEA:20013"/>
        <dbReference type="ChEBI" id="CHEBI:15378"/>
        <dbReference type="ChEBI" id="CHEBI:29991"/>
        <dbReference type="ChEBI" id="CHEBI:32814"/>
        <dbReference type="ChEBI" id="CHEBI:43474"/>
        <dbReference type="ChEBI" id="CHEBI:58228"/>
        <dbReference type="EC" id="2.1.3.2"/>
    </reaction>
</comment>
<dbReference type="InterPro" id="IPR036901">
    <property type="entry name" value="Asp/Orn_carbamoylTrfase_sf"/>
</dbReference>
<evidence type="ECO:0000256" key="3">
    <source>
        <dbReference type="ARBA" id="ARBA00022679"/>
    </source>
</evidence>
<feature type="binding site" evidence="7">
    <location>
        <position position="156"/>
    </location>
    <ligand>
        <name>carbamoyl phosphate</name>
        <dbReference type="ChEBI" id="CHEBI:58228"/>
    </ligand>
</feature>